<evidence type="ECO:0000256" key="1">
    <source>
        <dbReference type="SAM" id="Phobius"/>
    </source>
</evidence>
<organism evidence="2 3">
    <name type="scientific">Janibacter terrae</name>
    <dbReference type="NCBI Taxonomy" id="103817"/>
    <lineage>
        <taxon>Bacteria</taxon>
        <taxon>Bacillati</taxon>
        <taxon>Actinomycetota</taxon>
        <taxon>Actinomycetes</taxon>
        <taxon>Micrococcales</taxon>
        <taxon>Intrasporangiaceae</taxon>
        <taxon>Janibacter</taxon>
    </lineage>
</organism>
<gene>
    <name evidence="2" type="ORF">N5P18_15745</name>
</gene>
<dbReference type="EMBL" id="CP104874">
    <property type="protein sequence ID" value="WWF05094.1"/>
    <property type="molecule type" value="Genomic_DNA"/>
</dbReference>
<name>A0ABZ2FE91_9MICO</name>
<proteinExistence type="predicted"/>
<dbReference type="RefSeq" id="WP_338538188.1">
    <property type="nucleotide sequence ID" value="NZ_CP104874.1"/>
</dbReference>
<feature type="transmembrane region" description="Helical" evidence="1">
    <location>
        <begin position="63"/>
        <end position="84"/>
    </location>
</feature>
<protein>
    <submittedName>
        <fullName evidence="2">Uncharacterized protein</fullName>
    </submittedName>
</protein>
<evidence type="ECO:0000313" key="2">
    <source>
        <dbReference type="EMBL" id="WWF05094.1"/>
    </source>
</evidence>
<sequence>MYSAVFATSLWLGDASDAVLMLLIFPISMLALTFGARVGSLAGLVAAGLVVAWTWIVGVDPSLVGWVSRVGTMLFLGVLIGDAADRLVHAEEERQALEISQLRHRQAAEVTDSLIQGMAAAKWSLESGHLDAAAKTLEETIASGQHMVSAALRAPAPTTPSPVDRAAS</sequence>
<keyword evidence="1" id="KW-1133">Transmembrane helix</keyword>
<keyword evidence="1" id="KW-0472">Membrane</keyword>
<dbReference type="Proteomes" id="UP001381003">
    <property type="component" value="Chromosome"/>
</dbReference>
<keyword evidence="1" id="KW-0812">Transmembrane</keyword>
<evidence type="ECO:0000313" key="3">
    <source>
        <dbReference type="Proteomes" id="UP001381003"/>
    </source>
</evidence>
<accession>A0ABZ2FE91</accession>
<reference evidence="2 3" key="1">
    <citation type="submission" date="2022-09" db="EMBL/GenBank/DDBJ databases">
        <title>Complete genome sequence of Janibacter terrae strain COS04-44, PCL-degrading bacteria isolated from oil spilled coast.</title>
        <authorList>
            <person name="Park H."/>
            <person name="Kim J.Y."/>
            <person name="An S.H."/>
            <person name="Lee C.M."/>
            <person name="Weon H.-Y."/>
        </authorList>
    </citation>
    <scope>NUCLEOTIDE SEQUENCE [LARGE SCALE GENOMIC DNA]</scope>
    <source>
        <strain evidence="2 3">COS04-44</strain>
    </source>
</reference>
<keyword evidence="3" id="KW-1185">Reference proteome</keyword>
<feature type="transmembrane region" description="Helical" evidence="1">
    <location>
        <begin position="41"/>
        <end position="57"/>
    </location>
</feature>
<feature type="transmembrane region" description="Helical" evidence="1">
    <location>
        <begin position="15"/>
        <end position="34"/>
    </location>
</feature>